<organism evidence="3 4">
    <name type="scientific">Fulvitalea axinellae</name>
    <dbReference type="NCBI Taxonomy" id="1182444"/>
    <lineage>
        <taxon>Bacteria</taxon>
        <taxon>Pseudomonadati</taxon>
        <taxon>Bacteroidota</taxon>
        <taxon>Cytophagia</taxon>
        <taxon>Cytophagales</taxon>
        <taxon>Persicobacteraceae</taxon>
        <taxon>Fulvitalea</taxon>
    </lineage>
</organism>
<dbReference type="KEGG" id="fax:FUAX_08510"/>
<evidence type="ECO:0000256" key="1">
    <source>
        <dbReference type="SAM" id="SignalP"/>
    </source>
</evidence>
<keyword evidence="1" id="KW-0732">Signal</keyword>
<dbReference type="GO" id="GO:0016787">
    <property type="term" value="F:hydrolase activity"/>
    <property type="evidence" value="ECO:0007669"/>
    <property type="project" value="InterPro"/>
</dbReference>
<dbReference type="RefSeq" id="WP_338393680.1">
    <property type="nucleotide sequence ID" value="NZ_AP025314.1"/>
</dbReference>
<proteinExistence type="predicted"/>
<evidence type="ECO:0000313" key="4">
    <source>
        <dbReference type="Proteomes" id="UP001348817"/>
    </source>
</evidence>
<feature type="chain" id="PRO_5043975645" description="3-keto-alpha-glucoside-1,2-lyase/3-keto-2-hydroxy-glucal hydratase domain-containing protein" evidence="1">
    <location>
        <begin position="23"/>
        <end position="466"/>
    </location>
</feature>
<dbReference type="Pfam" id="PF06439">
    <property type="entry name" value="3keto-disac_hyd"/>
    <property type="match status" value="2"/>
</dbReference>
<accession>A0AAU9D1W2</accession>
<dbReference type="EMBL" id="AP025314">
    <property type="protein sequence ID" value="BDD08419.1"/>
    <property type="molecule type" value="Genomic_DNA"/>
</dbReference>
<feature type="domain" description="3-keto-alpha-glucoside-1,2-lyase/3-keto-2-hydroxy-glucal hydratase" evidence="2">
    <location>
        <begin position="26"/>
        <end position="214"/>
    </location>
</feature>
<dbReference type="InterPro" id="IPR010496">
    <property type="entry name" value="AL/BT2_dom"/>
</dbReference>
<sequence length="466" mass="52737">MRKIFSTLTMLALLVAVLPLQAQTDGWTNLFNGKNLKGWTSKGGKAKYEVIDGQIVGTSTMNTPNTFLCTKKKYGDFIIEYETKVEPLLNSGIMFRAQTRPNKDKTERVYGYQCEVETSPRSWTGGIYDEARRGWIYNLARNPKAGAAYKHGDWNTIRIEAIGNTIRTWVNGVQASYLVDDFDAEGIFGLQVHGIGRDQAKNGKKVYWRNIRIKTSDFEADSYRQDPHVPVFNYIPNTLTASEKHDGWKLLWNGKDTEGWRGSKSATFPSKGWQISNGELIVEKADGAESGNGGDIITKDKYSQFELEVDFMMTKGANSGIKYFVDPEINKGKGSSIGLEFQILDDKNHPDAKKGTAGNRTVASLYDLITAKNLIYPYRKKGFNGIGKWNRARIVVSGDRVEHWLNNNKVVEYERGSQMFRALVAYSKYSKWENFGELPEGHILLQDHGDEVHFRSIKIKPLRKPL</sequence>
<dbReference type="Proteomes" id="UP001348817">
    <property type="component" value="Chromosome"/>
</dbReference>
<dbReference type="AlphaFoldDB" id="A0AAU9D1W2"/>
<dbReference type="Gene3D" id="2.60.120.560">
    <property type="entry name" value="Exo-inulinase, domain 1"/>
    <property type="match status" value="2"/>
</dbReference>
<name>A0AAU9D1W2_9BACT</name>
<feature type="signal peptide" evidence="1">
    <location>
        <begin position="1"/>
        <end position="22"/>
    </location>
</feature>
<evidence type="ECO:0000313" key="3">
    <source>
        <dbReference type="EMBL" id="BDD08419.1"/>
    </source>
</evidence>
<keyword evidence="4" id="KW-1185">Reference proteome</keyword>
<protein>
    <recommendedName>
        <fullName evidence="2">3-keto-alpha-glucoside-1,2-lyase/3-keto-2-hydroxy-glucal hydratase domain-containing protein</fullName>
    </recommendedName>
</protein>
<feature type="domain" description="3-keto-alpha-glucoside-1,2-lyase/3-keto-2-hydroxy-glucal hydratase" evidence="2">
    <location>
        <begin position="247"/>
        <end position="460"/>
    </location>
</feature>
<reference evidence="3 4" key="1">
    <citation type="submission" date="2021-12" db="EMBL/GenBank/DDBJ databases">
        <title>Genome sequencing of bacteria with rrn-lacking chromosome and rrn-plasmid.</title>
        <authorList>
            <person name="Anda M."/>
            <person name="Iwasaki W."/>
        </authorList>
    </citation>
    <scope>NUCLEOTIDE SEQUENCE [LARGE SCALE GENOMIC DNA]</scope>
    <source>
        <strain evidence="3 4">DSM 100852</strain>
    </source>
</reference>
<evidence type="ECO:0000259" key="2">
    <source>
        <dbReference type="Pfam" id="PF06439"/>
    </source>
</evidence>
<gene>
    <name evidence="3" type="ORF">FUAX_08510</name>
</gene>